<dbReference type="SUPFAM" id="SSF55120">
    <property type="entry name" value="Pseudouridine synthase"/>
    <property type="match status" value="1"/>
</dbReference>
<name>A0A838XUF3_9HYPH</name>
<evidence type="ECO:0000256" key="11">
    <source>
        <dbReference type="ARBA" id="ARBA00041266"/>
    </source>
</evidence>
<reference evidence="17 18" key="1">
    <citation type="submission" date="2020-07" db="EMBL/GenBank/DDBJ databases">
        <authorList>
            <person name="Li M."/>
        </authorList>
    </citation>
    <scope>NUCLEOTIDE SEQUENCE [LARGE SCALE GENOMIC DNA]</scope>
    <source>
        <strain evidence="17 18">DSM 23284</strain>
    </source>
</reference>
<dbReference type="InterPro" id="IPR050188">
    <property type="entry name" value="RluA_PseudoU_synthase"/>
</dbReference>
<dbReference type="PANTHER" id="PTHR21600">
    <property type="entry name" value="MITOCHONDRIAL RNA PSEUDOURIDINE SYNTHASE"/>
    <property type="match status" value="1"/>
</dbReference>
<dbReference type="Pfam" id="PF00849">
    <property type="entry name" value="PseudoU_synth_2"/>
    <property type="match status" value="1"/>
</dbReference>
<keyword evidence="2" id="KW-0698">rRNA processing</keyword>
<comment type="similarity">
    <text evidence="1">Belongs to the pseudouridine synthase RluA family.</text>
</comment>
<dbReference type="GO" id="GO:0000455">
    <property type="term" value="P:enzyme-directed rRNA pseudouridine synthesis"/>
    <property type="evidence" value="ECO:0007669"/>
    <property type="project" value="TreeGrafter"/>
</dbReference>
<keyword evidence="4" id="KW-0413">Isomerase</keyword>
<evidence type="ECO:0000259" key="16">
    <source>
        <dbReference type="Pfam" id="PF00849"/>
    </source>
</evidence>
<dbReference type="PANTHER" id="PTHR21600:SF91">
    <property type="entry name" value="DUAL-SPECIFICITY RNA PSEUDOURIDINE SYNTHASE RLUA"/>
    <property type="match status" value="1"/>
</dbReference>
<dbReference type="EC" id="5.4.99.28" evidence="8"/>
<dbReference type="EMBL" id="JACEON010000009">
    <property type="protein sequence ID" value="MBA4612258.1"/>
    <property type="molecule type" value="Genomic_DNA"/>
</dbReference>
<dbReference type="EC" id="5.4.99.29" evidence="9"/>
<protein>
    <recommendedName>
        <fullName evidence="10">Dual-specificity RNA pseudouridine synthase RluA</fullName>
        <ecNumber evidence="8">5.4.99.28</ecNumber>
        <ecNumber evidence="9">5.4.99.29</ecNumber>
    </recommendedName>
    <alternativeName>
        <fullName evidence="11">23S rRNA pseudouridine(746) synthase</fullName>
    </alternativeName>
    <alternativeName>
        <fullName evidence="14">Ribosomal large subunit pseudouridine synthase A</fullName>
    </alternativeName>
    <alternativeName>
        <fullName evidence="13">rRNA pseudouridylate synthase A</fullName>
    </alternativeName>
    <alternativeName>
        <fullName evidence="15">rRNA-uridine isomerase A</fullName>
    </alternativeName>
    <alternativeName>
        <fullName evidence="12">tRNA pseudouridine(32) synthase</fullName>
    </alternativeName>
</protein>
<reference evidence="17 18" key="2">
    <citation type="submission" date="2020-08" db="EMBL/GenBank/DDBJ databases">
        <title>Stappia taiwanensis sp. nov., isolated from a coastal thermal spring.</title>
        <authorList>
            <person name="Kampfer P."/>
        </authorList>
    </citation>
    <scope>NUCLEOTIDE SEQUENCE [LARGE SCALE GENOMIC DNA]</scope>
    <source>
        <strain evidence="17 18">DSM 23284</strain>
    </source>
</reference>
<evidence type="ECO:0000256" key="9">
    <source>
        <dbReference type="ARBA" id="ARBA00038945"/>
    </source>
</evidence>
<evidence type="ECO:0000256" key="15">
    <source>
        <dbReference type="ARBA" id="ARBA00043143"/>
    </source>
</evidence>
<evidence type="ECO:0000256" key="2">
    <source>
        <dbReference type="ARBA" id="ARBA00022552"/>
    </source>
</evidence>
<evidence type="ECO:0000256" key="12">
    <source>
        <dbReference type="ARBA" id="ARBA00042372"/>
    </source>
</evidence>
<dbReference type="InterPro" id="IPR006224">
    <property type="entry name" value="PsdUridine_synth_RluA-like_CS"/>
</dbReference>
<evidence type="ECO:0000256" key="10">
    <source>
        <dbReference type="ARBA" id="ARBA00039988"/>
    </source>
</evidence>
<dbReference type="GO" id="GO:0160151">
    <property type="term" value="F:tRNA pseudouridine(32) synthase activity"/>
    <property type="evidence" value="ECO:0007669"/>
    <property type="project" value="UniProtKB-EC"/>
</dbReference>
<dbReference type="PROSITE" id="PS01129">
    <property type="entry name" value="PSI_RLU"/>
    <property type="match status" value="1"/>
</dbReference>
<keyword evidence="3" id="KW-0819">tRNA processing</keyword>
<comment type="caution">
    <text evidence="17">The sequence shown here is derived from an EMBL/GenBank/DDBJ whole genome shotgun (WGS) entry which is preliminary data.</text>
</comment>
<gene>
    <name evidence="17" type="ORF">H1W37_11380</name>
</gene>
<comment type="catalytic activity">
    <reaction evidence="5">
        <text>uridine(32) in tRNA = pseudouridine(32) in tRNA</text>
        <dbReference type="Rhea" id="RHEA:42544"/>
        <dbReference type="Rhea" id="RHEA-COMP:10107"/>
        <dbReference type="Rhea" id="RHEA-COMP:10108"/>
        <dbReference type="ChEBI" id="CHEBI:65314"/>
        <dbReference type="ChEBI" id="CHEBI:65315"/>
        <dbReference type="EC" id="5.4.99.28"/>
    </reaction>
</comment>
<evidence type="ECO:0000256" key="6">
    <source>
        <dbReference type="ARBA" id="ARBA00036916"/>
    </source>
</evidence>
<dbReference type="GO" id="GO:0160142">
    <property type="term" value="F:23S rRNA pseudouridine(746) synthase activity"/>
    <property type="evidence" value="ECO:0007669"/>
    <property type="project" value="UniProtKB-EC"/>
</dbReference>
<dbReference type="AlphaFoldDB" id="A0A838XUF3"/>
<evidence type="ECO:0000256" key="7">
    <source>
        <dbReference type="ARBA" id="ARBA00037305"/>
    </source>
</evidence>
<dbReference type="GO" id="GO:0008033">
    <property type="term" value="P:tRNA processing"/>
    <property type="evidence" value="ECO:0007669"/>
    <property type="project" value="UniProtKB-KW"/>
</dbReference>
<dbReference type="InterPro" id="IPR006145">
    <property type="entry name" value="PsdUridine_synth_RsuA/RluA"/>
</dbReference>
<keyword evidence="18" id="KW-1185">Reference proteome</keyword>
<evidence type="ECO:0000256" key="8">
    <source>
        <dbReference type="ARBA" id="ARBA00038944"/>
    </source>
</evidence>
<dbReference type="InterPro" id="IPR020103">
    <property type="entry name" value="PsdUridine_synth_cat_dom_sf"/>
</dbReference>
<dbReference type="Gene3D" id="3.30.2350.10">
    <property type="entry name" value="Pseudouridine synthase"/>
    <property type="match status" value="1"/>
</dbReference>
<evidence type="ECO:0000256" key="4">
    <source>
        <dbReference type="ARBA" id="ARBA00023235"/>
    </source>
</evidence>
<comment type="catalytic activity">
    <reaction evidence="6">
        <text>uridine(746) in 23S rRNA = pseudouridine(746) in 23S rRNA</text>
        <dbReference type="Rhea" id="RHEA:42548"/>
        <dbReference type="Rhea" id="RHEA-COMP:10109"/>
        <dbReference type="Rhea" id="RHEA-COMP:10110"/>
        <dbReference type="ChEBI" id="CHEBI:65314"/>
        <dbReference type="ChEBI" id="CHEBI:65315"/>
        <dbReference type="EC" id="5.4.99.29"/>
    </reaction>
</comment>
<evidence type="ECO:0000256" key="13">
    <source>
        <dbReference type="ARBA" id="ARBA00042844"/>
    </source>
</evidence>
<dbReference type="Proteomes" id="UP000559404">
    <property type="component" value="Unassembled WGS sequence"/>
</dbReference>
<evidence type="ECO:0000313" key="18">
    <source>
        <dbReference type="Proteomes" id="UP000559404"/>
    </source>
</evidence>
<proteinExistence type="inferred from homology"/>
<accession>A0A838XUF3</accession>
<feature type="domain" description="Pseudouridine synthase RsuA/RluA-like" evidence="16">
    <location>
        <begin position="27"/>
        <end position="173"/>
    </location>
</feature>
<evidence type="ECO:0000256" key="1">
    <source>
        <dbReference type="ARBA" id="ARBA00010876"/>
    </source>
</evidence>
<sequence length="223" mass="24853">MSSAALPPLVYAPPSEPFLTILHQDADLVVFDKPSGLLTVPGKAPELADCLETRARARLPDVRLVHRLDMDTSGVVVMAMNPPAQRHLGLQFERRKLSKTYIARVWGEVAADEGEVDLPLICDWPNRPRQMVDPERGKPALTRWQVLARENGTTRLRLFPLTGRSHQLRVHMLSLGHPILGDRLYAGPEAQNAAPRLQLHAESLTLRHPTGGRECRFEASCAF</sequence>
<dbReference type="CDD" id="cd02869">
    <property type="entry name" value="PseudoU_synth_RluA_like"/>
    <property type="match status" value="1"/>
</dbReference>
<comment type="function">
    <text evidence="7">Dual specificity enzyme that catalyzes the synthesis of pseudouridine from uracil-746 in 23S ribosomal RNA and from uracil-32 in the anticodon stem and loop of transfer RNAs.</text>
</comment>
<evidence type="ECO:0000313" key="17">
    <source>
        <dbReference type="EMBL" id="MBA4612258.1"/>
    </source>
</evidence>
<dbReference type="RefSeq" id="WP_181760448.1">
    <property type="nucleotide sequence ID" value="NZ_BMCR01000003.1"/>
</dbReference>
<evidence type="ECO:0000256" key="14">
    <source>
        <dbReference type="ARBA" id="ARBA00042883"/>
    </source>
</evidence>
<evidence type="ECO:0000256" key="5">
    <source>
        <dbReference type="ARBA" id="ARBA00036184"/>
    </source>
</evidence>
<evidence type="ECO:0000256" key="3">
    <source>
        <dbReference type="ARBA" id="ARBA00022694"/>
    </source>
</evidence>
<dbReference type="GO" id="GO:0003723">
    <property type="term" value="F:RNA binding"/>
    <property type="evidence" value="ECO:0007669"/>
    <property type="project" value="InterPro"/>
</dbReference>
<organism evidence="17 18">
    <name type="scientific">Stappia taiwanensis</name>
    <dbReference type="NCBI Taxonomy" id="992267"/>
    <lineage>
        <taxon>Bacteria</taxon>
        <taxon>Pseudomonadati</taxon>
        <taxon>Pseudomonadota</taxon>
        <taxon>Alphaproteobacteria</taxon>
        <taxon>Hyphomicrobiales</taxon>
        <taxon>Stappiaceae</taxon>
        <taxon>Stappia</taxon>
    </lineage>
</organism>